<dbReference type="EMBL" id="CAJOBA010049610">
    <property type="protein sequence ID" value="CAF4225711.1"/>
    <property type="molecule type" value="Genomic_DNA"/>
</dbReference>
<reference evidence="2" key="1">
    <citation type="submission" date="2021-02" db="EMBL/GenBank/DDBJ databases">
        <authorList>
            <person name="Nowell W R."/>
        </authorList>
    </citation>
    <scope>NUCLEOTIDE SEQUENCE</scope>
</reference>
<evidence type="ECO:0000259" key="1">
    <source>
        <dbReference type="PROSITE" id="PS51192"/>
    </source>
</evidence>
<dbReference type="Proteomes" id="UP000682733">
    <property type="component" value="Unassembled WGS sequence"/>
</dbReference>
<dbReference type="GO" id="GO:0003677">
    <property type="term" value="F:DNA binding"/>
    <property type="evidence" value="ECO:0007669"/>
    <property type="project" value="InterPro"/>
</dbReference>
<dbReference type="GO" id="GO:0016787">
    <property type="term" value="F:hydrolase activity"/>
    <property type="evidence" value="ECO:0007669"/>
    <property type="project" value="InterPro"/>
</dbReference>
<dbReference type="GO" id="GO:0005737">
    <property type="term" value="C:cytoplasm"/>
    <property type="evidence" value="ECO:0007669"/>
    <property type="project" value="TreeGrafter"/>
</dbReference>
<dbReference type="GO" id="GO:0005524">
    <property type="term" value="F:ATP binding"/>
    <property type="evidence" value="ECO:0007669"/>
    <property type="project" value="InterPro"/>
</dbReference>
<feature type="domain" description="Helicase ATP-binding" evidence="1">
    <location>
        <begin position="68"/>
        <end position="241"/>
    </location>
</feature>
<dbReference type="Pfam" id="PF04851">
    <property type="entry name" value="ResIII"/>
    <property type="match status" value="1"/>
</dbReference>
<dbReference type="InterPro" id="IPR014001">
    <property type="entry name" value="Helicase_ATP-bd"/>
</dbReference>
<accession>A0A8S2FDJ0</accession>
<proteinExistence type="predicted"/>
<name>A0A8S2FDJ0_9BILA</name>
<dbReference type="InterPro" id="IPR027417">
    <property type="entry name" value="P-loop_NTPase"/>
</dbReference>
<dbReference type="EMBL" id="CAJNOK010027836">
    <property type="protein sequence ID" value="CAF1426725.1"/>
    <property type="molecule type" value="Genomic_DNA"/>
</dbReference>
<sequence>QHIESEFEARTTLSQIDDRSTAIQSTAVLDINEINLLPFVDEIYPWTNDYTKQFNVKHKPHNYQLEIIRHAVNSTNTIVCLRTGAGKTYIAALLIKYHYVKKMKQSKHFLALFFVPRKAIRQQQAIALKQATNLHVEICGDEQVVQNCVVHNDIIVLTPQKFVNSLKNGHMKLSDIDMMIFDECHNTSGGNPYCDIMKYYLCPSLQNSQNLTKPIVIGLTATISSKDASEKKYPVLDNLVSICSKLACRTISTVQNLENIQEVDSLIPRPSNDSFEFVKTTQYNQYFYDYIKQMKDLLTVIADILENSECLAFHEIGTSSYVQQLVILKEYAEKYGQVSSVIICEYLIYLSKKFLAFYDLPFDMVLNEMNKQIDICYKQNKKPYSIETLVYNYCKETLNKILTEYSSNPAANSKLNDLITLLEGHANGKAKGNNRKNDAL</sequence>
<gene>
    <name evidence="2" type="ORF">OVA965_LOCUS33883</name>
    <name evidence="3" type="ORF">TMI583_LOCUS34786</name>
</gene>
<dbReference type="PROSITE" id="PS51192">
    <property type="entry name" value="HELICASE_ATP_BIND_1"/>
    <property type="match status" value="1"/>
</dbReference>
<dbReference type="SMART" id="SM00487">
    <property type="entry name" value="DEXDc"/>
    <property type="match status" value="1"/>
</dbReference>
<dbReference type="InterPro" id="IPR051363">
    <property type="entry name" value="RLR_Helicase"/>
</dbReference>
<feature type="non-terminal residue" evidence="2">
    <location>
        <position position="1"/>
    </location>
</feature>
<dbReference type="Gene3D" id="3.40.50.300">
    <property type="entry name" value="P-loop containing nucleotide triphosphate hydrolases"/>
    <property type="match status" value="1"/>
</dbReference>
<evidence type="ECO:0000313" key="3">
    <source>
        <dbReference type="EMBL" id="CAF4225711.1"/>
    </source>
</evidence>
<dbReference type="Proteomes" id="UP000677228">
    <property type="component" value="Unassembled WGS sequence"/>
</dbReference>
<evidence type="ECO:0000313" key="2">
    <source>
        <dbReference type="EMBL" id="CAF1426725.1"/>
    </source>
</evidence>
<dbReference type="PANTHER" id="PTHR14074:SF16">
    <property type="entry name" value="ANTIVIRAL INNATE IMMUNE RESPONSE RECEPTOR RIG-I"/>
    <property type="match status" value="1"/>
</dbReference>
<evidence type="ECO:0000313" key="4">
    <source>
        <dbReference type="Proteomes" id="UP000677228"/>
    </source>
</evidence>
<dbReference type="AlphaFoldDB" id="A0A8S2FDJ0"/>
<protein>
    <recommendedName>
        <fullName evidence="1">Helicase ATP-binding domain-containing protein</fullName>
    </recommendedName>
</protein>
<dbReference type="SUPFAM" id="SSF52540">
    <property type="entry name" value="P-loop containing nucleoside triphosphate hydrolases"/>
    <property type="match status" value="1"/>
</dbReference>
<comment type="caution">
    <text evidence="2">The sequence shown here is derived from an EMBL/GenBank/DDBJ whole genome shotgun (WGS) entry which is preliminary data.</text>
</comment>
<dbReference type="InterPro" id="IPR006935">
    <property type="entry name" value="Helicase/UvrB_N"/>
</dbReference>
<organism evidence="2 4">
    <name type="scientific">Didymodactylos carnosus</name>
    <dbReference type="NCBI Taxonomy" id="1234261"/>
    <lineage>
        <taxon>Eukaryota</taxon>
        <taxon>Metazoa</taxon>
        <taxon>Spiralia</taxon>
        <taxon>Gnathifera</taxon>
        <taxon>Rotifera</taxon>
        <taxon>Eurotatoria</taxon>
        <taxon>Bdelloidea</taxon>
        <taxon>Philodinida</taxon>
        <taxon>Philodinidae</taxon>
        <taxon>Didymodactylos</taxon>
    </lineage>
</organism>
<dbReference type="PANTHER" id="PTHR14074">
    <property type="entry name" value="HELICASE WITH DEATH DOMAIN-RELATED"/>
    <property type="match status" value="1"/>
</dbReference>